<protein>
    <submittedName>
        <fullName evidence="2">Uncharacterized protein</fullName>
    </submittedName>
</protein>
<name>A0A238VM53_9FLAO</name>
<gene>
    <name evidence="2" type="ORF">SAMN06265376_10121</name>
</gene>
<sequence>MKYLIFPLVNWVMGAIVIGIFAIVCIVMALVVYNLATGDKKTEKNQREN</sequence>
<dbReference type="RefSeq" id="WP_179218047.1">
    <property type="nucleotide sequence ID" value="NZ_BMEP01000002.1"/>
</dbReference>
<reference evidence="2 3" key="1">
    <citation type="submission" date="2017-06" db="EMBL/GenBank/DDBJ databases">
        <authorList>
            <person name="Kim H.J."/>
            <person name="Triplett B.A."/>
        </authorList>
    </citation>
    <scope>NUCLEOTIDE SEQUENCE [LARGE SCALE GENOMIC DNA]</scope>
    <source>
        <strain evidence="2 3">DSM 25597</strain>
    </source>
</reference>
<dbReference type="Proteomes" id="UP000198379">
    <property type="component" value="Unassembled WGS sequence"/>
</dbReference>
<keyword evidence="1" id="KW-0812">Transmembrane</keyword>
<evidence type="ECO:0000256" key="1">
    <source>
        <dbReference type="SAM" id="Phobius"/>
    </source>
</evidence>
<dbReference type="EMBL" id="FZNY01000001">
    <property type="protein sequence ID" value="SNR35278.1"/>
    <property type="molecule type" value="Genomic_DNA"/>
</dbReference>
<keyword evidence="3" id="KW-1185">Reference proteome</keyword>
<dbReference type="AlphaFoldDB" id="A0A238VM53"/>
<organism evidence="2 3">
    <name type="scientific">Dokdonia pacifica</name>
    <dbReference type="NCBI Taxonomy" id="1627892"/>
    <lineage>
        <taxon>Bacteria</taxon>
        <taxon>Pseudomonadati</taxon>
        <taxon>Bacteroidota</taxon>
        <taxon>Flavobacteriia</taxon>
        <taxon>Flavobacteriales</taxon>
        <taxon>Flavobacteriaceae</taxon>
        <taxon>Dokdonia</taxon>
    </lineage>
</organism>
<evidence type="ECO:0000313" key="2">
    <source>
        <dbReference type="EMBL" id="SNR35278.1"/>
    </source>
</evidence>
<keyword evidence="1" id="KW-0472">Membrane</keyword>
<evidence type="ECO:0000313" key="3">
    <source>
        <dbReference type="Proteomes" id="UP000198379"/>
    </source>
</evidence>
<keyword evidence="1" id="KW-1133">Transmembrane helix</keyword>
<proteinExistence type="predicted"/>
<accession>A0A238VM53</accession>
<feature type="transmembrane region" description="Helical" evidence="1">
    <location>
        <begin position="12"/>
        <end position="36"/>
    </location>
</feature>